<dbReference type="Proteomes" id="UP000389128">
    <property type="component" value="Unassembled WGS sequence"/>
</dbReference>
<protein>
    <submittedName>
        <fullName evidence="1">Uncharacterized protein</fullName>
    </submittedName>
</protein>
<evidence type="ECO:0000313" key="1">
    <source>
        <dbReference type="EMBL" id="TYC55226.1"/>
    </source>
</evidence>
<gene>
    <name evidence="1" type="ORF">ETQ85_14510</name>
</gene>
<dbReference type="RefSeq" id="WP_148579793.1">
    <property type="nucleotide sequence ID" value="NZ_JAVEUW010000031.1"/>
</dbReference>
<organism evidence="1 2">
    <name type="scientific">Zoogloea oleivorans</name>
    <dbReference type="NCBI Taxonomy" id="1552750"/>
    <lineage>
        <taxon>Bacteria</taxon>
        <taxon>Pseudomonadati</taxon>
        <taxon>Pseudomonadota</taxon>
        <taxon>Betaproteobacteria</taxon>
        <taxon>Rhodocyclales</taxon>
        <taxon>Zoogloeaceae</taxon>
        <taxon>Zoogloea</taxon>
    </lineage>
</organism>
<name>A0A6C2CND5_9RHOO</name>
<accession>A0A6C2CND5</accession>
<dbReference type="EMBL" id="SDKK01000013">
    <property type="protein sequence ID" value="TYC55226.1"/>
    <property type="molecule type" value="Genomic_DNA"/>
</dbReference>
<sequence length="165" mass="18755">MPCEFIAYAVFVVRRDDGSVVNTRVNNALRPFWIELPELEDGAALPLERIRESAMQNWGSAWERIVLASDTHSERVVLGYDNVDFDDRYPVHSEQREIAIKTTKGVVNVGVSIHVDMPASIQKFKRTVLTKALQNSLLKLIFVESRLDIEAITRVTTQTNDSRLN</sequence>
<keyword evidence="2" id="KW-1185">Reference proteome</keyword>
<proteinExistence type="predicted"/>
<reference evidence="1 2" key="1">
    <citation type="submission" date="2019-01" db="EMBL/GenBank/DDBJ databases">
        <title>Zoogloea oleivorans genome sequencing and assembly.</title>
        <authorList>
            <person name="Tancsics A."/>
            <person name="Farkas M."/>
            <person name="Kriszt B."/>
            <person name="Maroti G."/>
            <person name="Horvath B."/>
        </authorList>
    </citation>
    <scope>NUCLEOTIDE SEQUENCE [LARGE SCALE GENOMIC DNA]</scope>
    <source>
        <strain evidence="1 2">Buc</strain>
    </source>
</reference>
<dbReference type="AlphaFoldDB" id="A0A6C2CND5"/>
<comment type="caution">
    <text evidence="1">The sequence shown here is derived from an EMBL/GenBank/DDBJ whole genome shotgun (WGS) entry which is preliminary data.</text>
</comment>
<evidence type="ECO:0000313" key="2">
    <source>
        <dbReference type="Proteomes" id="UP000389128"/>
    </source>
</evidence>